<sequence length="292" mass="34141">MEISAPVSLHKEFNFEKRGLLFKRNFVLSRADQAIYKTEEVNDAVWEWLKHVDQLIEEMNPQIKKTSVMNSTRYTEMIEKIKALDANRKFEPFSVPAKDLGYPLKNKHLRRLMPRYQIFLSFRGKDTRDGFTHDLYQALTDEGFKTFIDDKGLQTGDKISQSLYNAIGGSRLSIVILSENYAESSWCLEELIKILDCMDNVDQMVWPIFYKVDPTDVRFQKKSYANAMAKHERRYGESSEEVKKWRSALHGVCELSGKHYDASRKEDDFIEEIVSEANKNKDFLNIESMDMD</sequence>
<organism evidence="3">
    <name type="scientific">Lotus japonicus</name>
    <name type="common">Lotus corniculatus var. japonicus</name>
    <dbReference type="NCBI Taxonomy" id="34305"/>
    <lineage>
        <taxon>Eukaryota</taxon>
        <taxon>Viridiplantae</taxon>
        <taxon>Streptophyta</taxon>
        <taxon>Embryophyta</taxon>
        <taxon>Tracheophyta</taxon>
        <taxon>Spermatophyta</taxon>
        <taxon>Magnoliopsida</taxon>
        <taxon>eudicotyledons</taxon>
        <taxon>Gunneridae</taxon>
        <taxon>Pentapetalae</taxon>
        <taxon>rosids</taxon>
        <taxon>fabids</taxon>
        <taxon>Fabales</taxon>
        <taxon>Fabaceae</taxon>
        <taxon>Papilionoideae</taxon>
        <taxon>50 kb inversion clade</taxon>
        <taxon>NPAAA clade</taxon>
        <taxon>Hologalegina</taxon>
        <taxon>robinioid clade</taxon>
        <taxon>Loteae</taxon>
        <taxon>Lotus</taxon>
    </lineage>
</organism>
<dbReference type="SMART" id="SM00255">
    <property type="entry name" value="TIR"/>
    <property type="match status" value="1"/>
</dbReference>
<protein>
    <recommendedName>
        <fullName evidence="2">TIR domain-containing protein</fullName>
    </recommendedName>
</protein>
<dbReference type="SUPFAM" id="SSF52200">
    <property type="entry name" value="Toll/Interleukin receptor TIR domain"/>
    <property type="match status" value="1"/>
</dbReference>
<proteinExistence type="evidence at transcript level"/>
<dbReference type="EMBL" id="BT142802">
    <property type="protein sequence ID" value="AFK42596.1"/>
    <property type="molecule type" value="mRNA"/>
</dbReference>
<dbReference type="PANTHER" id="PTHR32009:SF106">
    <property type="entry name" value="TIR DOMAIN-CONTAINING PROTEIN"/>
    <property type="match status" value="1"/>
</dbReference>
<evidence type="ECO:0000256" key="1">
    <source>
        <dbReference type="ARBA" id="ARBA00023027"/>
    </source>
</evidence>
<dbReference type="AlphaFoldDB" id="I3SQQ4"/>
<name>I3SQQ4_LOTJA</name>
<evidence type="ECO:0000313" key="3">
    <source>
        <dbReference type="EMBL" id="AFK42596.1"/>
    </source>
</evidence>
<evidence type="ECO:0000259" key="2">
    <source>
        <dbReference type="PROSITE" id="PS50104"/>
    </source>
</evidence>
<dbReference type="PANTHER" id="PTHR32009">
    <property type="entry name" value="TMV RESISTANCE PROTEIN N-LIKE"/>
    <property type="match status" value="1"/>
</dbReference>
<keyword evidence="1" id="KW-0520">NAD</keyword>
<accession>I3SQQ4</accession>
<feature type="domain" description="TIR" evidence="2">
    <location>
        <begin position="114"/>
        <end position="281"/>
    </location>
</feature>
<reference evidence="3" key="1">
    <citation type="submission" date="2012-05" db="EMBL/GenBank/DDBJ databases">
        <authorList>
            <person name="Krishnakumar V."/>
            <person name="Cheung F."/>
            <person name="Xiao Y."/>
            <person name="Chan A."/>
            <person name="Moskal W.A."/>
            <person name="Town C.D."/>
        </authorList>
    </citation>
    <scope>NUCLEOTIDE SEQUENCE</scope>
</reference>
<dbReference type="FunFam" id="3.40.50.10140:FF:000007">
    <property type="entry name" value="Disease resistance protein (TIR-NBS-LRR class)"/>
    <property type="match status" value="1"/>
</dbReference>
<dbReference type="InterPro" id="IPR035897">
    <property type="entry name" value="Toll_tir_struct_dom_sf"/>
</dbReference>
<dbReference type="Pfam" id="PF01582">
    <property type="entry name" value="TIR"/>
    <property type="match status" value="1"/>
</dbReference>
<dbReference type="GO" id="GO:0007165">
    <property type="term" value="P:signal transduction"/>
    <property type="evidence" value="ECO:0007669"/>
    <property type="project" value="InterPro"/>
</dbReference>
<dbReference type="PROSITE" id="PS50104">
    <property type="entry name" value="TIR"/>
    <property type="match status" value="1"/>
</dbReference>
<dbReference type="Gene3D" id="3.40.50.10140">
    <property type="entry name" value="Toll/interleukin-1 receptor homology (TIR) domain"/>
    <property type="match status" value="1"/>
</dbReference>
<dbReference type="InterPro" id="IPR000157">
    <property type="entry name" value="TIR_dom"/>
</dbReference>